<keyword evidence="1" id="KW-0732">Signal</keyword>
<dbReference type="InterPro" id="IPR037107">
    <property type="entry name" value="Put_OMP_sf"/>
</dbReference>
<evidence type="ECO:0000256" key="1">
    <source>
        <dbReference type="SAM" id="SignalP"/>
    </source>
</evidence>
<name>A0ABW6CZD3_9CAUL</name>
<proteinExistence type="predicted"/>
<evidence type="ECO:0000313" key="2">
    <source>
        <dbReference type="EMBL" id="MFD3265557.1"/>
    </source>
</evidence>
<feature type="chain" id="PRO_5045183512" evidence="1">
    <location>
        <begin position="22"/>
        <end position="320"/>
    </location>
</feature>
<dbReference type="RefSeq" id="WP_377370959.1">
    <property type="nucleotide sequence ID" value="NZ_JAOTJD010000035.1"/>
</dbReference>
<sequence length="320" mass="33738">MRFLAVTAVMIGCAATTAALGAAVFPAPQVETSPGDQVFQEHWQDLRSAVFASTAAVAADFSQQTPAPATVDRPIVEAGLEPAFSQPAYTGTALDRTNPLTAETYVPGEGVARWKVSEMAFARPALGAVDALRISVGQIARTPGALPPRPGQAVSTDTDAYAVSYTRGWPNLWAAAAGDFDLDFTPHAGVGISNAGGEAEAGAVVRLRRKAEGWANSLGVRDGARFGDEGRWYLFAAASGRAVGLNVQRTNGDWGARGLSTDTSSALINDIQAGVGWRKGSVQASLAWMRRKVKAAHTLMGWDHRDDSMVAVTMSIKPRR</sequence>
<comment type="caution">
    <text evidence="2">The sequence shown here is derived from an EMBL/GenBank/DDBJ whole genome shotgun (WGS) entry which is preliminary data.</text>
</comment>
<feature type="signal peptide" evidence="1">
    <location>
        <begin position="1"/>
        <end position="21"/>
    </location>
</feature>
<protein>
    <submittedName>
        <fullName evidence="2">Lipid A deacylase LpxR family protein</fullName>
    </submittedName>
</protein>
<keyword evidence="3" id="KW-1185">Reference proteome</keyword>
<organism evidence="2 3">
    <name type="scientific">Phenylobacterium ferrooxidans</name>
    <dbReference type="NCBI Taxonomy" id="2982689"/>
    <lineage>
        <taxon>Bacteria</taxon>
        <taxon>Pseudomonadati</taxon>
        <taxon>Pseudomonadota</taxon>
        <taxon>Alphaproteobacteria</taxon>
        <taxon>Caulobacterales</taxon>
        <taxon>Caulobacteraceae</taxon>
        <taxon>Phenylobacterium</taxon>
    </lineage>
</organism>
<dbReference type="Gene3D" id="2.40.128.140">
    <property type="entry name" value="Outer membrane protein"/>
    <property type="match status" value="1"/>
</dbReference>
<gene>
    <name evidence="2" type="ORF">OCL97_16485</name>
</gene>
<reference evidence="2 3" key="1">
    <citation type="submission" date="2022-09" db="EMBL/GenBank/DDBJ databases">
        <title>New species of Phenylobacterium.</title>
        <authorList>
            <person name="Mieszkin S."/>
        </authorList>
    </citation>
    <scope>NUCLEOTIDE SEQUENCE [LARGE SCALE GENOMIC DNA]</scope>
    <source>
        <strain evidence="2 3">HK31-G</strain>
    </source>
</reference>
<dbReference type="EMBL" id="JAOTJD010000035">
    <property type="protein sequence ID" value="MFD3265557.1"/>
    <property type="molecule type" value="Genomic_DNA"/>
</dbReference>
<accession>A0ABW6CZD3</accession>
<evidence type="ECO:0000313" key="3">
    <source>
        <dbReference type="Proteomes" id="UP001598130"/>
    </source>
</evidence>
<dbReference type="Proteomes" id="UP001598130">
    <property type="component" value="Unassembled WGS sequence"/>
</dbReference>